<dbReference type="Proteomes" id="UP000184501">
    <property type="component" value="Unassembled WGS sequence"/>
</dbReference>
<evidence type="ECO:0000313" key="6">
    <source>
        <dbReference type="EMBL" id="SHF05413.1"/>
    </source>
</evidence>
<sequence>MGHGLVALARAGHPGPTLVVTAATVALAAAVGRGPAALVAVGATQLTTFLSIGWLNDYLDASRDAAVGRADKPVPTGAVSRELVGACAVLAALACVPLSALSGPVAGVLQILVLAAGWGYDLGLKATAISVVPFVVAFGLLPAVVVTGAPGVPLPPLWLVVAGALLGSGAHFANVLHDLRDDAATGVRGLPHRLGAPATRAGAAVLMLVASAVLVLGPGTPSPRELVVVALAAAVLAYGLASRRRRVLAGAVQLVALLDVALLLVSGAALR</sequence>
<feature type="transmembrane region" description="Helical" evidence="5">
    <location>
        <begin position="157"/>
        <end position="177"/>
    </location>
</feature>
<comment type="subcellular location">
    <subcellularLocation>
        <location evidence="1">Membrane</location>
        <topology evidence="1">Multi-pass membrane protein</topology>
    </subcellularLocation>
</comment>
<dbReference type="InterPro" id="IPR000537">
    <property type="entry name" value="UbiA_prenyltransferase"/>
</dbReference>
<dbReference type="AlphaFoldDB" id="A0A1M4YIG1"/>
<dbReference type="Pfam" id="PF01040">
    <property type="entry name" value="UbiA"/>
    <property type="match status" value="1"/>
</dbReference>
<evidence type="ECO:0000256" key="3">
    <source>
        <dbReference type="ARBA" id="ARBA00022989"/>
    </source>
</evidence>
<organism evidence="6 7">
    <name type="scientific">Streptoalloteichus hindustanus</name>
    <dbReference type="NCBI Taxonomy" id="2017"/>
    <lineage>
        <taxon>Bacteria</taxon>
        <taxon>Bacillati</taxon>
        <taxon>Actinomycetota</taxon>
        <taxon>Actinomycetes</taxon>
        <taxon>Pseudonocardiales</taxon>
        <taxon>Pseudonocardiaceae</taxon>
        <taxon>Streptoalloteichus</taxon>
    </lineage>
</organism>
<evidence type="ECO:0000313" key="7">
    <source>
        <dbReference type="Proteomes" id="UP000184501"/>
    </source>
</evidence>
<feature type="transmembrane region" description="Helical" evidence="5">
    <location>
        <begin position="126"/>
        <end position="145"/>
    </location>
</feature>
<feature type="transmembrane region" description="Helical" evidence="5">
    <location>
        <begin position="198"/>
        <end position="217"/>
    </location>
</feature>
<keyword evidence="3 5" id="KW-1133">Transmembrane helix</keyword>
<evidence type="ECO:0000256" key="2">
    <source>
        <dbReference type="ARBA" id="ARBA00022692"/>
    </source>
</evidence>
<accession>A0A1M4YIG1</accession>
<feature type="transmembrane region" description="Helical" evidence="5">
    <location>
        <begin position="248"/>
        <end position="270"/>
    </location>
</feature>
<feature type="transmembrane region" description="Helical" evidence="5">
    <location>
        <begin position="223"/>
        <end position="241"/>
    </location>
</feature>
<dbReference type="STRING" id="2017.SAMN05444320_102367"/>
<evidence type="ECO:0000256" key="5">
    <source>
        <dbReference type="SAM" id="Phobius"/>
    </source>
</evidence>
<dbReference type="OrthoDB" id="3212588at2"/>
<keyword evidence="6" id="KW-0808">Transferase</keyword>
<evidence type="ECO:0000256" key="1">
    <source>
        <dbReference type="ARBA" id="ARBA00004141"/>
    </source>
</evidence>
<dbReference type="EMBL" id="FQVN01000002">
    <property type="protein sequence ID" value="SHF05413.1"/>
    <property type="molecule type" value="Genomic_DNA"/>
</dbReference>
<protein>
    <submittedName>
        <fullName evidence="6">4-hydroxybenzoate polyprenyltransferase</fullName>
    </submittedName>
</protein>
<reference evidence="6 7" key="1">
    <citation type="submission" date="2016-11" db="EMBL/GenBank/DDBJ databases">
        <authorList>
            <person name="Jaros S."/>
            <person name="Januszkiewicz K."/>
            <person name="Wedrychowicz H."/>
        </authorList>
    </citation>
    <scope>NUCLEOTIDE SEQUENCE [LARGE SCALE GENOMIC DNA]</scope>
    <source>
        <strain evidence="6 7">DSM 44523</strain>
    </source>
</reference>
<evidence type="ECO:0000256" key="4">
    <source>
        <dbReference type="ARBA" id="ARBA00023136"/>
    </source>
</evidence>
<dbReference type="Gene3D" id="1.10.357.140">
    <property type="entry name" value="UbiA prenyltransferase"/>
    <property type="match status" value="1"/>
</dbReference>
<keyword evidence="4 5" id="KW-0472">Membrane</keyword>
<proteinExistence type="predicted"/>
<dbReference type="GO" id="GO:0016020">
    <property type="term" value="C:membrane"/>
    <property type="evidence" value="ECO:0007669"/>
    <property type="project" value="UniProtKB-SubCell"/>
</dbReference>
<feature type="transmembrane region" description="Helical" evidence="5">
    <location>
        <begin position="83"/>
        <end position="114"/>
    </location>
</feature>
<dbReference type="RefSeq" id="WP_083959426.1">
    <property type="nucleotide sequence ID" value="NZ_FQVN01000002.1"/>
</dbReference>
<dbReference type="InterPro" id="IPR044878">
    <property type="entry name" value="UbiA_sf"/>
</dbReference>
<gene>
    <name evidence="6" type="ORF">SAMN05444320_102367</name>
</gene>
<name>A0A1M4YIG1_STRHI</name>
<dbReference type="GO" id="GO:0016765">
    <property type="term" value="F:transferase activity, transferring alkyl or aryl (other than methyl) groups"/>
    <property type="evidence" value="ECO:0007669"/>
    <property type="project" value="InterPro"/>
</dbReference>
<keyword evidence="7" id="KW-1185">Reference proteome</keyword>
<keyword evidence="2 5" id="KW-0812">Transmembrane</keyword>